<dbReference type="Proteomes" id="UP001239445">
    <property type="component" value="Unassembled WGS sequence"/>
</dbReference>
<evidence type="ECO:0000256" key="5">
    <source>
        <dbReference type="ARBA" id="ARBA00038359"/>
    </source>
</evidence>
<feature type="transmembrane region" description="Helical" evidence="6">
    <location>
        <begin position="229"/>
        <end position="251"/>
    </location>
</feature>
<name>A0AAJ0B120_9PEZI</name>
<evidence type="ECO:0000256" key="3">
    <source>
        <dbReference type="ARBA" id="ARBA00022989"/>
    </source>
</evidence>
<feature type="transmembrane region" description="Helical" evidence="6">
    <location>
        <begin position="108"/>
        <end position="133"/>
    </location>
</feature>
<evidence type="ECO:0000256" key="2">
    <source>
        <dbReference type="ARBA" id="ARBA00022692"/>
    </source>
</evidence>
<feature type="transmembrane region" description="Helical" evidence="6">
    <location>
        <begin position="69"/>
        <end position="88"/>
    </location>
</feature>
<accession>A0AAJ0B120</accession>
<dbReference type="PANTHER" id="PTHR33048:SF129">
    <property type="entry name" value="INTEGRAL MEMBRANE PROTEIN-RELATED"/>
    <property type="match status" value="1"/>
</dbReference>
<dbReference type="InterPro" id="IPR049326">
    <property type="entry name" value="Rhodopsin_dom_fungi"/>
</dbReference>
<evidence type="ECO:0000259" key="7">
    <source>
        <dbReference type="Pfam" id="PF20684"/>
    </source>
</evidence>
<feature type="transmembrane region" description="Helical" evidence="6">
    <location>
        <begin position="197"/>
        <end position="217"/>
    </location>
</feature>
<comment type="subcellular location">
    <subcellularLocation>
        <location evidence="1">Membrane</location>
        <topology evidence="1">Multi-pass membrane protein</topology>
    </subcellularLocation>
</comment>
<comment type="caution">
    <text evidence="8">The sequence shown here is derived from an EMBL/GenBank/DDBJ whole genome shotgun (WGS) entry which is preliminary data.</text>
</comment>
<dbReference type="Pfam" id="PF20684">
    <property type="entry name" value="Fung_rhodopsin"/>
    <property type="match status" value="1"/>
</dbReference>
<feature type="domain" description="Rhodopsin" evidence="7">
    <location>
        <begin position="54"/>
        <end position="295"/>
    </location>
</feature>
<dbReference type="AlphaFoldDB" id="A0AAJ0B120"/>
<protein>
    <recommendedName>
        <fullName evidence="7">Rhodopsin domain-containing protein</fullName>
    </recommendedName>
</protein>
<comment type="similarity">
    <text evidence="5">Belongs to the SAT4 family.</text>
</comment>
<evidence type="ECO:0000256" key="4">
    <source>
        <dbReference type="ARBA" id="ARBA00023136"/>
    </source>
</evidence>
<evidence type="ECO:0000256" key="1">
    <source>
        <dbReference type="ARBA" id="ARBA00004141"/>
    </source>
</evidence>
<evidence type="ECO:0000313" key="8">
    <source>
        <dbReference type="EMBL" id="KAK1749720.1"/>
    </source>
</evidence>
<evidence type="ECO:0000256" key="6">
    <source>
        <dbReference type="SAM" id="Phobius"/>
    </source>
</evidence>
<feature type="transmembrane region" description="Helical" evidence="6">
    <location>
        <begin position="145"/>
        <end position="167"/>
    </location>
</feature>
<keyword evidence="3 6" id="KW-1133">Transmembrane helix</keyword>
<dbReference type="EMBL" id="MU839853">
    <property type="protein sequence ID" value="KAK1749720.1"/>
    <property type="molecule type" value="Genomic_DNA"/>
</dbReference>
<dbReference type="GO" id="GO:0016020">
    <property type="term" value="C:membrane"/>
    <property type="evidence" value="ECO:0007669"/>
    <property type="project" value="UniProtKB-SubCell"/>
</dbReference>
<keyword evidence="4 6" id="KW-0472">Membrane</keyword>
<proteinExistence type="inferred from homology"/>
<sequence length="328" mass="36229">MSNNDTLPPGNGTTSGLSLPTEFYVSEHHAYLSRVYLGVTSTFLFFCTVVFVTRIYLRVRPVWTIGMDDYLHIIGYCLSVVDWAFLLMANSTQPGFIPTDTVIDSQGLHAWLSIGIWGLAMTCLKVSIALTLLRIQRKSLRWRIFLFSIIGVQAAYGILNLFFNLVIACQPLQKAWDPRITTGSCVAVEVMLAASNIGSGINIGTDVLLALSPIVFLRKITRPLRERIFICFLMGLGLFVSVASIIKTIQVQKYFDPKTPPEEFMPVSVSVATYSILELFICILAACIPALKGILEGCLRKMGVSLTDSDSRVDHSGFHHAGGIRRIG</sequence>
<reference evidence="8" key="1">
    <citation type="submission" date="2023-06" db="EMBL/GenBank/DDBJ databases">
        <title>Genome-scale phylogeny and comparative genomics of the fungal order Sordariales.</title>
        <authorList>
            <consortium name="Lawrence Berkeley National Laboratory"/>
            <person name="Hensen N."/>
            <person name="Bonometti L."/>
            <person name="Westerberg I."/>
            <person name="Brannstrom I.O."/>
            <person name="Guillou S."/>
            <person name="Cros-Aarteil S."/>
            <person name="Calhoun S."/>
            <person name="Haridas S."/>
            <person name="Kuo A."/>
            <person name="Mondo S."/>
            <person name="Pangilinan J."/>
            <person name="Riley R."/>
            <person name="Labutti K."/>
            <person name="Andreopoulos B."/>
            <person name="Lipzen A."/>
            <person name="Chen C."/>
            <person name="Yanf M."/>
            <person name="Daum C."/>
            <person name="Ng V."/>
            <person name="Clum A."/>
            <person name="Steindorff A."/>
            <person name="Ohm R."/>
            <person name="Martin F."/>
            <person name="Silar P."/>
            <person name="Natvig D."/>
            <person name="Lalanne C."/>
            <person name="Gautier V."/>
            <person name="Ament-Velasquez S.L."/>
            <person name="Kruys A."/>
            <person name="Hutchinson M.I."/>
            <person name="Powell A.J."/>
            <person name="Barry K."/>
            <person name="Miller A.N."/>
            <person name="Grigoriev I.V."/>
            <person name="Debuchy R."/>
            <person name="Gladieux P."/>
            <person name="Thoren M.H."/>
            <person name="Johannesson H."/>
        </authorList>
    </citation>
    <scope>NUCLEOTIDE SEQUENCE</scope>
    <source>
        <strain evidence="8">PSN4</strain>
    </source>
</reference>
<dbReference type="InterPro" id="IPR052337">
    <property type="entry name" value="SAT4-like"/>
</dbReference>
<feature type="transmembrane region" description="Helical" evidence="6">
    <location>
        <begin position="271"/>
        <end position="291"/>
    </location>
</feature>
<keyword evidence="9" id="KW-1185">Reference proteome</keyword>
<dbReference type="PANTHER" id="PTHR33048">
    <property type="entry name" value="PTH11-LIKE INTEGRAL MEMBRANE PROTEIN (AFU_ORTHOLOGUE AFUA_5G11245)"/>
    <property type="match status" value="1"/>
</dbReference>
<gene>
    <name evidence="8" type="ORF">QBC47DRAFT_426653</name>
</gene>
<organism evidence="8 9">
    <name type="scientific">Echria macrotheca</name>
    <dbReference type="NCBI Taxonomy" id="438768"/>
    <lineage>
        <taxon>Eukaryota</taxon>
        <taxon>Fungi</taxon>
        <taxon>Dikarya</taxon>
        <taxon>Ascomycota</taxon>
        <taxon>Pezizomycotina</taxon>
        <taxon>Sordariomycetes</taxon>
        <taxon>Sordariomycetidae</taxon>
        <taxon>Sordariales</taxon>
        <taxon>Schizotheciaceae</taxon>
        <taxon>Echria</taxon>
    </lineage>
</organism>
<feature type="transmembrane region" description="Helical" evidence="6">
    <location>
        <begin position="35"/>
        <end position="57"/>
    </location>
</feature>
<keyword evidence="2 6" id="KW-0812">Transmembrane</keyword>
<evidence type="ECO:0000313" key="9">
    <source>
        <dbReference type="Proteomes" id="UP001239445"/>
    </source>
</evidence>